<protein>
    <recommendedName>
        <fullName evidence="4">Lipoprotein</fullName>
    </recommendedName>
</protein>
<proteinExistence type="predicted"/>
<evidence type="ECO:0000256" key="1">
    <source>
        <dbReference type="SAM" id="SignalP"/>
    </source>
</evidence>
<evidence type="ECO:0000313" key="2">
    <source>
        <dbReference type="EMBL" id="MFK2904275.1"/>
    </source>
</evidence>
<keyword evidence="1" id="KW-0732">Signal</keyword>
<dbReference type="EMBL" id="JADIKM010000002">
    <property type="protein sequence ID" value="MFK2904275.1"/>
    <property type="molecule type" value="Genomic_DNA"/>
</dbReference>
<feature type="signal peptide" evidence="1">
    <location>
        <begin position="1"/>
        <end position="19"/>
    </location>
</feature>
<dbReference type="Proteomes" id="UP001620460">
    <property type="component" value="Unassembled WGS sequence"/>
</dbReference>
<evidence type="ECO:0000313" key="3">
    <source>
        <dbReference type="Proteomes" id="UP001620460"/>
    </source>
</evidence>
<comment type="caution">
    <text evidence="2">The sequence shown here is derived from an EMBL/GenBank/DDBJ whole genome shotgun (WGS) entry which is preliminary data.</text>
</comment>
<accession>A0ABW8JT19</accession>
<gene>
    <name evidence="2" type="ORF">ISP17_09885</name>
</gene>
<dbReference type="PROSITE" id="PS51257">
    <property type="entry name" value="PROKAR_LIPOPROTEIN"/>
    <property type="match status" value="1"/>
</dbReference>
<feature type="chain" id="PRO_5046127656" description="Lipoprotein" evidence="1">
    <location>
        <begin position="20"/>
        <end position="202"/>
    </location>
</feature>
<dbReference type="RefSeq" id="WP_404632599.1">
    <property type="nucleotide sequence ID" value="NZ_JADIKM010000002.1"/>
</dbReference>
<reference evidence="2 3" key="1">
    <citation type="submission" date="2020-10" db="EMBL/GenBank/DDBJ databases">
        <title>Phylogeny of dyella-like bacteria.</title>
        <authorList>
            <person name="Fu J."/>
        </authorList>
    </citation>
    <scope>NUCLEOTIDE SEQUENCE [LARGE SCALE GENOMIC DNA]</scope>
    <source>
        <strain evidence="2 3">Gsoil3046</strain>
    </source>
</reference>
<organism evidence="2 3">
    <name type="scientific">Dyella ginsengisoli</name>
    <dbReference type="NCBI Taxonomy" id="363848"/>
    <lineage>
        <taxon>Bacteria</taxon>
        <taxon>Pseudomonadati</taxon>
        <taxon>Pseudomonadota</taxon>
        <taxon>Gammaproteobacteria</taxon>
        <taxon>Lysobacterales</taxon>
        <taxon>Rhodanobacteraceae</taxon>
        <taxon>Dyella</taxon>
    </lineage>
</organism>
<evidence type="ECO:0008006" key="4">
    <source>
        <dbReference type="Google" id="ProtNLM"/>
    </source>
</evidence>
<keyword evidence="3" id="KW-1185">Reference proteome</keyword>
<name>A0ABW8JT19_9GAMM</name>
<sequence>MKARWVLSTALLALCGCTAVDQLAGMGVVSQSVSTSDHATIIEVSPNALYDPGNERGTPLQLGARWTSDSPQSVALVLSYQSTVSSDAPTVQSFEALQISIDGQASSFPASKPSDISSSFHNPVSHTIYTSSRGEVLIPYALLQQMVAAKDCWLRATGGGYQDARFSTEHLPSGKATAIVSIRAFIAKVDAASASEAPQRAR</sequence>